<reference evidence="8 9" key="1">
    <citation type="submission" date="2018-08" db="EMBL/GenBank/DDBJ databases">
        <authorList>
            <person name="Khan S.A."/>
            <person name="Jeon C.O."/>
            <person name="Chun B.H."/>
            <person name="Jeong S.E."/>
        </authorList>
    </citation>
    <scope>NUCLEOTIDE SEQUENCE [LARGE SCALE GENOMIC DNA]</scope>
    <source>
        <strain evidence="8 9">S-16</strain>
    </source>
</reference>
<name>A0A3N7HJV1_9BURK</name>
<dbReference type="Proteomes" id="UP000267464">
    <property type="component" value="Unassembled WGS sequence"/>
</dbReference>
<evidence type="ECO:0000256" key="3">
    <source>
        <dbReference type="ARBA" id="ARBA00022475"/>
    </source>
</evidence>
<dbReference type="PANTHER" id="PTHR30106">
    <property type="entry name" value="INNER MEMBRANE PROTEIN YEIH-RELATED"/>
    <property type="match status" value="1"/>
</dbReference>
<dbReference type="PANTHER" id="PTHR30106:SF2">
    <property type="entry name" value="UPF0324 INNER MEMBRANE PROTEIN YEIH"/>
    <property type="match status" value="1"/>
</dbReference>
<evidence type="ECO:0000256" key="2">
    <source>
        <dbReference type="ARBA" id="ARBA00007977"/>
    </source>
</evidence>
<keyword evidence="6 7" id="KW-0472">Membrane</keyword>
<dbReference type="AlphaFoldDB" id="A0A3N7HJV1"/>
<accession>A0A3N7HJV1</accession>
<reference evidence="8 9" key="2">
    <citation type="submission" date="2018-12" db="EMBL/GenBank/DDBJ databases">
        <title>Rhizobacter gummiphilus sp. nov., a rubber-degrading bacterium isolated from the soil of a botanical garden in Japan.</title>
        <authorList>
            <person name="Shunsuke S.S."/>
        </authorList>
    </citation>
    <scope>NUCLEOTIDE SEQUENCE [LARGE SCALE GENOMIC DNA]</scope>
    <source>
        <strain evidence="8 9">S-16</strain>
    </source>
</reference>
<feature type="transmembrane region" description="Helical" evidence="7">
    <location>
        <begin position="257"/>
        <end position="281"/>
    </location>
</feature>
<dbReference type="GO" id="GO:0005886">
    <property type="term" value="C:plasma membrane"/>
    <property type="evidence" value="ECO:0007669"/>
    <property type="project" value="UniProtKB-SubCell"/>
</dbReference>
<evidence type="ECO:0000256" key="4">
    <source>
        <dbReference type="ARBA" id="ARBA00022692"/>
    </source>
</evidence>
<evidence type="ECO:0000256" key="7">
    <source>
        <dbReference type="SAM" id="Phobius"/>
    </source>
</evidence>
<evidence type="ECO:0000313" key="8">
    <source>
        <dbReference type="EMBL" id="RQP21236.1"/>
    </source>
</evidence>
<keyword evidence="3" id="KW-1003">Cell membrane</keyword>
<sequence length="340" mass="34491">MPGAALAARGLAAWSALGALVPGVALCAVIAAASGFVAGLHGGPPLLYALFFGLCFHYLHDDERTRTGIDWCSRTLLRLGIALLGARITVAQMATLGWTTMAIVVAGIAATIAAGLLLARLLRLPASQGMLSGGATAICGASAALALSAVLPRSREQERFTLVVVAGVTTLSTLAMLSYPAIARALSLPPAAAGLFLGGSIHDVAQVVGAGHLMGPAVETQATLVKLLRISFLAPVVAVVALTARSRGLGDGTRTPVLPGFLVAFVALVALNSLGGIPAAWQPHAADVSRAGIVVAIAALGIKTSPRALMQAGWKALAMLVLETLWLASLMCIAAWLLSP</sequence>
<dbReference type="Pfam" id="PF03601">
    <property type="entry name" value="Cons_hypoth698"/>
    <property type="match status" value="1"/>
</dbReference>
<evidence type="ECO:0000256" key="1">
    <source>
        <dbReference type="ARBA" id="ARBA00004651"/>
    </source>
</evidence>
<dbReference type="EMBL" id="QUSW01000012">
    <property type="protein sequence ID" value="RQP21236.1"/>
    <property type="molecule type" value="Genomic_DNA"/>
</dbReference>
<feature type="transmembrane region" description="Helical" evidence="7">
    <location>
        <begin position="96"/>
        <end position="119"/>
    </location>
</feature>
<gene>
    <name evidence="8" type="ORF">DZC73_28785</name>
</gene>
<feature type="transmembrane region" description="Helical" evidence="7">
    <location>
        <begin position="316"/>
        <end position="338"/>
    </location>
</feature>
<feature type="transmembrane region" description="Helical" evidence="7">
    <location>
        <begin position="37"/>
        <end position="59"/>
    </location>
</feature>
<keyword evidence="9" id="KW-1185">Reference proteome</keyword>
<feature type="transmembrane region" description="Helical" evidence="7">
    <location>
        <begin position="227"/>
        <end position="245"/>
    </location>
</feature>
<evidence type="ECO:0000256" key="6">
    <source>
        <dbReference type="ARBA" id="ARBA00023136"/>
    </source>
</evidence>
<dbReference type="OrthoDB" id="9805703at2"/>
<feature type="transmembrane region" description="Helical" evidence="7">
    <location>
        <begin position="194"/>
        <end position="215"/>
    </location>
</feature>
<organism evidence="8 9">
    <name type="scientific">Piscinibacter terrae</name>
    <dbReference type="NCBI Taxonomy" id="2496871"/>
    <lineage>
        <taxon>Bacteria</taxon>
        <taxon>Pseudomonadati</taxon>
        <taxon>Pseudomonadota</taxon>
        <taxon>Betaproteobacteria</taxon>
        <taxon>Burkholderiales</taxon>
        <taxon>Sphaerotilaceae</taxon>
        <taxon>Piscinibacter</taxon>
    </lineage>
</organism>
<feature type="transmembrane region" description="Helical" evidence="7">
    <location>
        <begin position="131"/>
        <end position="150"/>
    </location>
</feature>
<evidence type="ECO:0000256" key="5">
    <source>
        <dbReference type="ARBA" id="ARBA00022989"/>
    </source>
</evidence>
<feature type="transmembrane region" description="Helical" evidence="7">
    <location>
        <begin position="162"/>
        <end position="182"/>
    </location>
</feature>
<keyword evidence="4 7" id="KW-0812">Transmembrane</keyword>
<comment type="subcellular location">
    <subcellularLocation>
        <location evidence="1">Cell membrane</location>
        <topology evidence="1">Multi-pass membrane protein</topology>
    </subcellularLocation>
</comment>
<evidence type="ECO:0000313" key="9">
    <source>
        <dbReference type="Proteomes" id="UP000267464"/>
    </source>
</evidence>
<dbReference type="InterPro" id="IPR018383">
    <property type="entry name" value="UPF0324_pro"/>
</dbReference>
<comment type="caution">
    <text evidence="8">The sequence shown here is derived from an EMBL/GenBank/DDBJ whole genome shotgun (WGS) entry which is preliminary data.</text>
</comment>
<keyword evidence="5 7" id="KW-1133">Transmembrane helix</keyword>
<dbReference type="RefSeq" id="WP_124543862.1">
    <property type="nucleotide sequence ID" value="NZ_QUSW01000012.1"/>
</dbReference>
<protein>
    <submittedName>
        <fullName evidence="8">Putative sulfate exporter family transporter</fullName>
    </submittedName>
</protein>
<comment type="similarity">
    <text evidence="2">Belongs to the UPF0324 family.</text>
</comment>
<proteinExistence type="inferred from homology"/>